<feature type="domain" description="Pyridoxamine 5'-phosphate oxidase N-terminal" evidence="2">
    <location>
        <begin position="8"/>
        <end position="112"/>
    </location>
</feature>
<dbReference type="InterPro" id="IPR012349">
    <property type="entry name" value="Split_barrel_FMN-bd"/>
</dbReference>
<dbReference type="Proteomes" id="UP000619260">
    <property type="component" value="Unassembled WGS sequence"/>
</dbReference>
<reference evidence="3" key="1">
    <citation type="submission" date="2021-01" db="EMBL/GenBank/DDBJ databases">
        <title>Whole genome shotgun sequence of Virgisporangium aliadipatigenens NBRC 105644.</title>
        <authorList>
            <person name="Komaki H."/>
            <person name="Tamura T."/>
        </authorList>
    </citation>
    <scope>NUCLEOTIDE SEQUENCE</scope>
    <source>
        <strain evidence="3">NBRC 105644</strain>
    </source>
</reference>
<dbReference type="InterPro" id="IPR052019">
    <property type="entry name" value="F420H2_bilvrd_red/Heme_oxyg"/>
</dbReference>
<dbReference type="GO" id="GO:0070967">
    <property type="term" value="F:coenzyme F420 binding"/>
    <property type="evidence" value="ECO:0007669"/>
    <property type="project" value="TreeGrafter"/>
</dbReference>
<dbReference type="EMBL" id="BOPF01000002">
    <property type="protein sequence ID" value="GIJ43938.1"/>
    <property type="molecule type" value="Genomic_DNA"/>
</dbReference>
<evidence type="ECO:0000313" key="3">
    <source>
        <dbReference type="EMBL" id="GIJ43938.1"/>
    </source>
</evidence>
<evidence type="ECO:0000256" key="1">
    <source>
        <dbReference type="ARBA" id="ARBA00023002"/>
    </source>
</evidence>
<keyword evidence="1" id="KW-0560">Oxidoreductase</keyword>
<proteinExistence type="predicted"/>
<accession>A0A8J3YGS6</accession>
<sequence>MTDARKVLEEYVATGKVLQLATVGEDGAPYVCNLWFASAFDPDRLWFISRPSRVHCANLRSEPRVAGAVLAIELEELGQDVTGVTFQGNARELPITGIEEQIAAYTSRWPRATRAIDPARMLSGEAHHRVYQIDVTSWILFDEQRFDPNPRVPVDAHTAA</sequence>
<dbReference type="AlphaFoldDB" id="A0A8J3YGS6"/>
<name>A0A8J3YGS6_9ACTN</name>
<dbReference type="RefSeq" id="WP_203897463.1">
    <property type="nucleotide sequence ID" value="NZ_BOPF01000002.1"/>
</dbReference>
<dbReference type="GO" id="GO:0005829">
    <property type="term" value="C:cytosol"/>
    <property type="evidence" value="ECO:0007669"/>
    <property type="project" value="TreeGrafter"/>
</dbReference>
<organism evidence="3 4">
    <name type="scientific">Virgisporangium aliadipatigenens</name>
    <dbReference type="NCBI Taxonomy" id="741659"/>
    <lineage>
        <taxon>Bacteria</taxon>
        <taxon>Bacillati</taxon>
        <taxon>Actinomycetota</taxon>
        <taxon>Actinomycetes</taxon>
        <taxon>Micromonosporales</taxon>
        <taxon>Micromonosporaceae</taxon>
        <taxon>Virgisporangium</taxon>
    </lineage>
</organism>
<evidence type="ECO:0000313" key="4">
    <source>
        <dbReference type="Proteomes" id="UP000619260"/>
    </source>
</evidence>
<protein>
    <recommendedName>
        <fullName evidence="2">Pyridoxamine 5'-phosphate oxidase N-terminal domain-containing protein</fullName>
    </recommendedName>
</protein>
<dbReference type="GO" id="GO:0016627">
    <property type="term" value="F:oxidoreductase activity, acting on the CH-CH group of donors"/>
    <property type="evidence" value="ECO:0007669"/>
    <property type="project" value="TreeGrafter"/>
</dbReference>
<keyword evidence="4" id="KW-1185">Reference proteome</keyword>
<dbReference type="Gene3D" id="2.30.110.10">
    <property type="entry name" value="Electron Transport, Fmn-binding Protein, Chain A"/>
    <property type="match status" value="1"/>
</dbReference>
<dbReference type="InterPro" id="IPR011576">
    <property type="entry name" value="Pyridox_Oxase_N"/>
</dbReference>
<dbReference type="PANTHER" id="PTHR35176">
    <property type="entry name" value="HEME OXYGENASE HI_0854-RELATED"/>
    <property type="match status" value="1"/>
</dbReference>
<dbReference type="Pfam" id="PF01243">
    <property type="entry name" value="PNPOx_N"/>
    <property type="match status" value="1"/>
</dbReference>
<gene>
    <name evidence="3" type="ORF">Val02_08240</name>
</gene>
<comment type="caution">
    <text evidence="3">The sequence shown here is derived from an EMBL/GenBank/DDBJ whole genome shotgun (WGS) entry which is preliminary data.</text>
</comment>
<dbReference type="SUPFAM" id="SSF50475">
    <property type="entry name" value="FMN-binding split barrel"/>
    <property type="match status" value="1"/>
</dbReference>
<dbReference type="PANTHER" id="PTHR35176:SF6">
    <property type="entry name" value="HEME OXYGENASE HI_0854-RELATED"/>
    <property type="match status" value="1"/>
</dbReference>
<evidence type="ECO:0000259" key="2">
    <source>
        <dbReference type="Pfam" id="PF01243"/>
    </source>
</evidence>